<keyword evidence="2" id="KW-1185">Reference proteome</keyword>
<dbReference type="CTD" id="145788"/>
<feature type="compositionally biased region" description="Polar residues" evidence="1">
    <location>
        <begin position="134"/>
        <end position="147"/>
    </location>
</feature>
<proteinExistence type="predicted"/>
<name>A0A2Y9NVR1_DELLE</name>
<evidence type="ECO:0000313" key="3">
    <source>
        <dbReference type="RefSeq" id="XP_022435262.2"/>
    </source>
</evidence>
<gene>
    <name evidence="3" type="primary">CUNH15orf65</name>
</gene>
<sequence length="205" mass="21610">MDSHQSGPRRALSQPSGGRWVRPLGCRLPHTPGTPLASATQGTVAAGPPDRLRHGVCRPAFRGGHPGGRKHRAPRIKPPFSGNPATASTRRLSQDPDSRPGLPSWGPNSPRAVPEGAAPPPPDGVSCRGGGGHSSESSDASHKNNNLLAGDRSRKAEGGGAPRRMPGLVVPPAPYTGRRRREELRLPKRSGTRRRQAAGSWAPRP</sequence>
<protein>
    <submittedName>
        <fullName evidence="3">Uncharacterized protein C15orf65 homolog isoform X1</fullName>
    </submittedName>
</protein>
<reference evidence="3" key="1">
    <citation type="submission" date="2025-08" db="UniProtKB">
        <authorList>
            <consortium name="RefSeq"/>
        </authorList>
    </citation>
    <scope>IDENTIFICATION</scope>
    <source>
        <tissue evidence="3">Blood</tissue>
    </source>
</reference>
<feature type="compositionally biased region" description="Basic residues" evidence="1">
    <location>
        <begin position="187"/>
        <end position="196"/>
    </location>
</feature>
<dbReference type="GeneID" id="111177640"/>
<evidence type="ECO:0000313" key="2">
    <source>
        <dbReference type="Proteomes" id="UP000248483"/>
    </source>
</evidence>
<feature type="region of interest" description="Disordered" evidence="1">
    <location>
        <begin position="1"/>
        <end position="205"/>
    </location>
</feature>
<dbReference type="Proteomes" id="UP000248483">
    <property type="component" value="Unplaced"/>
</dbReference>
<dbReference type="KEGG" id="dle:111177640"/>
<dbReference type="STRING" id="9749.A0A2Y9NVR1"/>
<dbReference type="AlphaFoldDB" id="A0A2Y9NVR1"/>
<dbReference type="InParanoid" id="A0A2Y9NVR1"/>
<accession>A0A2Y9NVR1</accession>
<organism evidence="2 3">
    <name type="scientific">Delphinapterus leucas</name>
    <name type="common">Beluga whale</name>
    <dbReference type="NCBI Taxonomy" id="9749"/>
    <lineage>
        <taxon>Eukaryota</taxon>
        <taxon>Metazoa</taxon>
        <taxon>Chordata</taxon>
        <taxon>Craniata</taxon>
        <taxon>Vertebrata</taxon>
        <taxon>Euteleostomi</taxon>
        <taxon>Mammalia</taxon>
        <taxon>Eutheria</taxon>
        <taxon>Laurasiatheria</taxon>
        <taxon>Artiodactyla</taxon>
        <taxon>Whippomorpha</taxon>
        <taxon>Cetacea</taxon>
        <taxon>Odontoceti</taxon>
        <taxon>Monodontidae</taxon>
        <taxon>Delphinapterus</taxon>
    </lineage>
</organism>
<dbReference type="RefSeq" id="XP_022435262.2">
    <property type="nucleotide sequence ID" value="XM_022579554.2"/>
</dbReference>
<evidence type="ECO:0000256" key="1">
    <source>
        <dbReference type="SAM" id="MobiDB-lite"/>
    </source>
</evidence>